<dbReference type="PROSITE" id="PS50404">
    <property type="entry name" value="GST_NTER"/>
    <property type="match status" value="1"/>
</dbReference>
<keyword evidence="5" id="KW-0808">Transferase</keyword>
<sequence>MTGERTLKVVESEAAESRADAAVEASDAVDAADVADASDAVVTTVPEPGRPPSKLAGKPIRLHHFPTSIPSQVVRLALAEKGLEWEGVIVNTGPANEHFEADYAELNPRLAVPTVEIGDTVVTETLDILRVLDELGSGPKLIPADPEARAEVMLWVERQDSFPLLELHHGRAKGMTRWFYRWALGQERTQLRKLVDKQPELAPVYQAKLDELDVFKEAVNDRGLIDQLVVDVEAVLDEIEELLEERRWLAGDEYTLADLTWTAAIARLDHIGFSRSLSERRRPNIASWYERLRERASWPVGIRRLTALQLTKFYGPAVLKTFLIAWVVKWVVLTPLIYGIASLLNCSGQ</sequence>
<keyword evidence="6" id="KW-1185">Reference proteome</keyword>
<dbReference type="STRING" id="391625.PPSIR1_26998"/>
<dbReference type="GO" id="GO:0016740">
    <property type="term" value="F:transferase activity"/>
    <property type="evidence" value="ECO:0007669"/>
    <property type="project" value="UniProtKB-KW"/>
</dbReference>
<dbReference type="PANTHER" id="PTHR44188">
    <property type="entry name" value="GDAP1, ISOFORM A"/>
    <property type="match status" value="1"/>
</dbReference>
<comment type="similarity">
    <text evidence="1">Belongs to the GST superfamily.</text>
</comment>
<reference evidence="5 6" key="1">
    <citation type="submission" date="2007-06" db="EMBL/GenBank/DDBJ databases">
        <authorList>
            <person name="Shimkets L."/>
            <person name="Ferriera S."/>
            <person name="Johnson J."/>
            <person name="Kravitz S."/>
            <person name="Beeson K."/>
            <person name="Sutton G."/>
            <person name="Rogers Y.-H."/>
            <person name="Friedman R."/>
            <person name="Frazier M."/>
            <person name="Venter J.C."/>
        </authorList>
    </citation>
    <scope>NUCLEOTIDE SEQUENCE [LARGE SCALE GENOMIC DNA]</scope>
    <source>
        <strain evidence="5 6">SIR-1</strain>
    </source>
</reference>
<evidence type="ECO:0000313" key="6">
    <source>
        <dbReference type="Proteomes" id="UP000005801"/>
    </source>
</evidence>
<dbReference type="Gene3D" id="1.20.1050.10">
    <property type="match status" value="1"/>
</dbReference>
<proteinExistence type="inferred from homology"/>
<dbReference type="Pfam" id="PF13409">
    <property type="entry name" value="GST_N_2"/>
    <property type="match status" value="1"/>
</dbReference>
<feature type="domain" description="GST C-terminal" evidence="4">
    <location>
        <begin position="145"/>
        <end position="313"/>
    </location>
</feature>
<dbReference type="Pfam" id="PF13410">
    <property type="entry name" value="GST_C_2"/>
    <property type="match status" value="1"/>
</dbReference>
<dbReference type="GO" id="GO:0008053">
    <property type="term" value="P:mitochondrial fusion"/>
    <property type="evidence" value="ECO:0007669"/>
    <property type="project" value="TreeGrafter"/>
</dbReference>
<dbReference type="InterPro" id="IPR036249">
    <property type="entry name" value="Thioredoxin-like_sf"/>
</dbReference>
<dbReference type="Proteomes" id="UP000005801">
    <property type="component" value="Unassembled WGS sequence"/>
</dbReference>
<dbReference type="EMBL" id="ABCS01000071">
    <property type="protein sequence ID" value="EDM76178.1"/>
    <property type="molecule type" value="Genomic_DNA"/>
</dbReference>
<dbReference type="SUPFAM" id="SSF47616">
    <property type="entry name" value="GST C-terminal domain-like"/>
    <property type="match status" value="1"/>
</dbReference>
<keyword evidence="2" id="KW-0812">Transmembrane</keyword>
<gene>
    <name evidence="5" type="ORF">PPSIR1_26998</name>
</gene>
<evidence type="ECO:0000259" key="4">
    <source>
        <dbReference type="PROSITE" id="PS50405"/>
    </source>
</evidence>
<dbReference type="InterPro" id="IPR040079">
    <property type="entry name" value="Glutathione_S-Trfase"/>
</dbReference>
<dbReference type="PROSITE" id="PS50405">
    <property type="entry name" value="GST_CTER"/>
    <property type="match status" value="1"/>
</dbReference>
<feature type="domain" description="GST N-terminal" evidence="3">
    <location>
        <begin position="58"/>
        <end position="140"/>
    </location>
</feature>
<dbReference type="InterPro" id="IPR004045">
    <property type="entry name" value="Glutathione_S-Trfase_N"/>
</dbReference>
<comment type="caution">
    <text evidence="5">The sequence shown here is derived from an EMBL/GenBank/DDBJ whole genome shotgun (WGS) entry which is preliminary data.</text>
</comment>
<evidence type="ECO:0000259" key="3">
    <source>
        <dbReference type="PROSITE" id="PS50404"/>
    </source>
</evidence>
<organism evidence="5 6">
    <name type="scientific">Plesiocystis pacifica SIR-1</name>
    <dbReference type="NCBI Taxonomy" id="391625"/>
    <lineage>
        <taxon>Bacteria</taxon>
        <taxon>Pseudomonadati</taxon>
        <taxon>Myxococcota</taxon>
        <taxon>Polyangia</taxon>
        <taxon>Nannocystales</taxon>
        <taxon>Nannocystaceae</taxon>
        <taxon>Plesiocystis</taxon>
    </lineage>
</organism>
<dbReference type="RefSeq" id="WP_006974694.1">
    <property type="nucleotide sequence ID" value="NZ_ABCS01000071.1"/>
</dbReference>
<evidence type="ECO:0000256" key="1">
    <source>
        <dbReference type="ARBA" id="ARBA00007409"/>
    </source>
</evidence>
<dbReference type="PANTHER" id="PTHR44188:SF1">
    <property type="entry name" value="GDAP1, ISOFORM A"/>
    <property type="match status" value="1"/>
</dbReference>
<dbReference type="GO" id="GO:0000266">
    <property type="term" value="P:mitochondrial fission"/>
    <property type="evidence" value="ECO:0007669"/>
    <property type="project" value="TreeGrafter"/>
</dbReference>
<evidence type="ECO:0000256" key="2">
    <source>
        <dbReference type="SAM" id="Phobius"/>
    </source>
</evidence>
<dbReference type="InterPro" id="IPR010987">
    <property type="entry name" value="Glutathione-S-Trfase_C-like"/>
</dbReference>
<dbReference type="SUPFAM" id="SSF52833">
    <property type="entry name" value="Thioredoxin-like"/>
    <property type="match status" value="1"/>
</dbReference>
<dbReference type="InterPro" id="IPR036282">
    <property type="entry name" value="Glutathione-S-Trfase_C_sf"/>
</dbReference>
<dbReference type="AlphaFoldDB" id="A6GDA3"/>
<accession>A6GDA3</accession>
<feature type="transmembrane region" description="Helical" evidence="2">
    <location>
        <begin position="323"/>
        <end position="344"/>
    </location>
</feature>
<dbReference type="Gene3D" id="3.40.30.10">
    <property type="entry name" value="Glutaredoxin"/>
    <property type="match status" value="1"/>
</dbReference>
<dbReference type="eggNOG" id="COG0625">
    <property type="taxonomic scope" value="Bacteria"/>
</dbReference>
<keyword evidence="2" id="KW-1133">Transmembrane helix</keyword>
<name>A6GDA3_9BACT</name>
<evidence type="ECO:0000313" key="5">
    <source>
        <dbReference type="EMBL" id="EDM76178.1"/>
    </source>
</evidence>
<dbReference type="GO" id="GO:0006626">
    <property type="term" value="P:protein targeting to mitochondrion"/>
    <property type="evidence" value="ECO:0007669"/>
    <property type="project" value="TreeGrafter"/>
</dbReference>
<keyword evidence="2" id="KW-0472">Membrane</keyword>
<dbReference type="SFLD" id="SFLDS00019">
    <property type="entry name" value="Glutathione_Transferase_(cytos"/>
    <property type="match status" value="1"/>
</dbReference>
<dbReference type="CDD" id="cd00570">
    <property type="entry name" value="GST_N_family"/>
    <property type="match status" value="1"/>
</dbReference>
<protein>
    <submittedName>
        <fullName evidence="5">Glutathione S-transferase family protein</fullName>
    </submittedName>
</protein>